<feature type="signal peptide" evidence="1">
    <location>
        <begin position="1"/>
        <end position="21"/>
    </location>
</feature>
<name>A0A9D1XBI3_9BACT</name>
<reference evidence="2" key="1">
    <citation type="journal article" date="2021" name="PeerJ">
        <title>Extensive microbial diversity within the chicken gut microbiome revealed by metagenomics and culture.</title>
        <authorList>
            <person name="Gilroy R."/>
            <person name="Ravi A."/>
            <person name="Getino M."/>
            <person name="Pursley I."/>
            <person name="Horton D.L."/>
            <person name="Alikhan N.F."/>
            <person name="Baker D."/>
            <person name="Gharbi K."/>
            <person name="Hall N."/>
            <person name="Watson M."/>
            <person name="Adriaenssens E.M."/>
            <person name="Foster-Nyarko E."/>
            <person name="Jarju S."/>
            <person name="Secka A."/>
            <person name="Antonio M."/>
            <person name="Oren A."/>
            <person name="Chaudhuri R.R."/>
            <person name="La Ragione R."/>
            <person name="Hildebrand F."/>
            <person name="Pallen M.J."/>
        </authorList>
    </citation>
    <scope>NUCLEOTIDE SEQUENCE</scope>
    <source>
        <strain evidence="2">ChiGjej6B6-14162</strain>
    </source>
</reference>
<proteinExistence type="predicted"/>
<evidence type="ECO:0000313" key="3">
    <source>
        <dbReference type="Proteomes" id="UP000886740"/>
    </source>
</evidence>
<accession>A0A9D1XBI3</accession>
<organism evidence="2 3">
    <name type="scientific">Candidatus Parabacteroides intestinipullorum</name>
    <dbReference type="NCBI Taxonomy" id="2838723"/>
    <lineage>
        <taxon>Bacteria</taxon>
        <taxon>Pseudomonadati</taxon>
        <taxon>Bacteroidota</taxon>
        <taxon>Bacteroidia</taxon>
        <taxon>Bacteroidales</taxon>
        <taxon>Tannerellaceae</taxon>
        <taxon>Parabacteroides</taxon>
    </lineage>
</organism>
<evidence type="ECO:0000313" key="2">
    <source>
        <dbReference type="EMBL" id="HIX74960.1"/>
    </source>
</evidence>
<sequence length="260" mass="28607">MHKQILYILSLMGLLSFAACTNEENPLLSEETGEIRFSVVDTTEVEITTKASLNFDVDEFKVSLSRGDEPIFTNKRYGDIEGSTMNCSASPDYVLTVESCTEAEAESANQGWGQARATGKEEFTVVANESKTVTVKCGLANSSVSVDFSDYITSMFSNYSIEIHATDATDRSFSFNENNYKFKTAYFNVGESGRKLDYTVTLPSLKEPYTGTLTLEPSKSYKLSVKAEGEGTSTTATLEVSVDGTLLKEEILTKEINPYQ</sequence>
<dbReference type="InterPro" id="IPR027840">
    <property type="entry name" value="DUF4493"/>
</dbReference>
<dbReference type="AlphaFoldDB" id="A0A9D1XBI3"/>
<protein>
    <submittedName>
        <fullName evidence="2">DUF4493 domain-containing protein</fullName>
    </submittedName>
</protein>
<dbReference type="PROSITE" id="PS51257">
    <property type="entry name" value="PROKAR_LIPOPROTEIN"/>
    <property type="match status" value="1"/>
</dbReference>
<comment type="caution">
    <text evidence="2">The sequence shown here is derived from an EMBL/GenBank/DDBJ whole genome shotgun (WGS) entry which is preliminary data.</text>
</comment>
<evidence type="ECO:0000256" key="1">
    <source>
        <dbReference type="SAM" id="SignalP"/>
    </source>
</evidence>
<dbReference type="EMBL" id="DXEL01000055">
    <property type="protein sequence ID" value="HIX74960.1"/>
    <property type="molecule type" value="Genomic_DNA"/>
</dbReference>
<feature type="chain" id="PRO_5038636081" evidence="1">
    <location>
        <begin position="22"/>
        <end position="260"/>
    </location>
</feature>
<gene>
    <name evidence="2" type="ORF">H9977_08025</name>
</gene>
<keyword evidence="1" id="KW-0732">Signal</keyword>
<dbReference type="Proteomes" id="UP000886740">
    <property type="component" value="Unassembled WGS sequence"/>
</dbReference>
<dbReference type="Pfam" id="PF14900">
    <property type="entry name" value="DUF4493"/>
    <property type="match status" value="1"/>
</dbReference>
<reference evidence="2" key="2">
    <citation type="submission" date="2021-04" db="EMBL/GenBank/DDBJ databases">
        <authorList>
            <person name="Gilroy R."/>
        </authorList>
    </citation>
    <scope>NUCLEOTIDE SEQUENCE</scope>
    <source>
        <strain evidence="2">ChiGjej6B6-14162</strain>
    </source>
</reference>